<keyword evidence="3" id="KW-1185">Reference proteome</keyword>
<evidence type="ECO:0000313" key="2">
    <source>
        <dbReference type="EMBL" id="PQQ14286.1"/>
    </source>
</evidence>
<dbReference type="AlphaFoldDB" id="A0A315AJ36"/>
<dbReference type="EMBL" id="PJQY01000267">
    <property type="protein sequence ID" value="PQQ14286.1"/>
    <property type="molecule type" value="Genomic_DNA"/>
</dbReference>
<protein>
    <submittedName>
        <fullName evidence="2">Uncharacterized protein</fullName>
    </submittedName>
</protein>
<organism evidence="2 3">
    <name type="scientific">Prunus yedoensis var. nudiflora</name>
    <dbReference type="NCBI Taxonomy" id="2094558"/>
    <lineage>
        <taxon>Eukaryota</taxon>
        <taxon>Viridiplantae</taxon>
        <taxon>Streptophyta</taxon>
        <taxon>Embryophyta</taxon>
        <taxon>Tracheophyta</taxon>
        <taxon>Spermatophyta</taxon>
        <taxon>Magnoliopsida</taxon>
        <taxon>eudicotyledons</taxon>
        <taxon>Gunneridae</taxon>
        <taxon>Pentapetalae</taxon>
        <taxon>rosids</taxon>
        <taxon>fabids</taxon>
        <taxon>Rosales</taxon>
        <taxon>Rosaceae</taxon>
        <taxon>Amygdaloideae</taxon>
        <taxon>Amygdaleae</taxon>
        <taxon>Prunus</taxon>
    </lineage>
</organism>
<name>A0A315AJ36_PRUYE</name>
<comment type="caution">
    <text evidence="2">The sequence shown here is derived from an EMBL/GenBank/DDBJ whole genome shotgun (WGS) entry which is preliminary data.</text>
</comment>
<feature type="compositionally biased region" description="Low complexity" evidence="1">
    <location>
        <begin position="55"/>
        <end position="65"/>
    </location>
</feature>
<proteinExistence type="predicted"/>
<feature type="region of interest" description="Disordered" evidence="1">
    <location>
        <begin position="44"/>
        <end position="65"/>
    </location>
</feature>
<gene>
    <name evidence="2" type="ORF">Pyn_19596</name>
</gene>
<accession>A0A315AJ36</accession>
<evidence type="ECO:0000256" key="1">
    <source>
        <dbReference type="SAM" id="MobiDB-lite"/>
    </source>
</evidence>
<dbReference type="Proteomes" id="UP000250321">
    <property type="component" value="Unassembled WGS sequence"/>
</dbReference>
<reference evidence="2 3" key="1">
    <citation type="submission" date="2018-02" db="EMBL/GenBank/DDBJ databases">
        <title>Draft genome of wild Prunus yedoensis var. nudiflora.</title>
        <authorList>
            <person name="Baek S."/>
            <person name="Kim J.-H."/>
            <person name="Choi K."/>
            <person name="Kim G.-B."/>
            <person name="Cho A."/>
            <person name="Jang H."/>
            <person name="Shin C.-H."/>
            <person name="Yu H.-J."/>
            <person name="Mun J.-H."/>
        </authorList>
    </citation>
    <scope>NUCLEOTIDE SEQUENCE [LARGE SCALE GENOMIC DNA]</scope>
    <source>
        <strain evidence="3">cv. Jeju island</strain>
        <tissue evidence="2">Leaf</tissue>
    </source>
</reference>
<evidence type="ECO:0000313" key="3">
    <source>
        <dbReference type="Proteomes" id="UP000250321"/>
    </source>
</evidence>
<sequence>MDMIYSQLSDLASLENPDTSRFRTPALRPGELLFQMRRSYWRPAARKGGRGGGFSRRPGTRFIGV</sequence>